<feature type="signal peptide" evidence="1">
    <location>
        <begin position="1"/>
        <end position="24"/>
    </location>
</feature>
<reference evidence="2" key="1">
    <citation type="submission" date="2018-01" db="EMBL/GenBank/DDBJ databases">
        <title>An insight into the sialome of Amazonian anophelines.</title>
        <authorList>
            <person name="Ribeiro J.M."/>
            <person name="Scarpassa V."/>
            <person name="Calvo E."/>
        </authorList>
    </citation>
    <scope>NUCLEOTIDE SEQUENCE</scope>
</reference>
<sequence>MHTTAGAQHRRRLLCFVFLPFARAYNTSLQQRARELRFPGIPYLRSCRGPELCGQRVINGQQATAPAVAWALCIS</sequence>
<feature type="chain" id="PRO_5014688864" evidence="1">
    <location>
        <begin position="25"/>
        <end position="75"/>
    </location>
</feature>
<dbReference type="AlphaFoldDB" id="A0A2M4D929"/>
<evidence type="ECO:0000256" key="1">
    <source>
        <dbReference type="SAM" id="SignalP"/>
    </source>
</evidence>
<evidence type="ECO:0000313" key="2">
    <source>
        <dbReference type="EMBL" id="MBW74083.1"/>
    </source>
</evidence>
<protein>
    <submittedName>
        <fullName evidence="2">Putative secreted protein</fullName>
    </submittedName>
</protein>
<accession>A0A2M4D929</accession>
<dbReference type="EMBL" id="GGFL01009905">
    <property type="protein sequence ID" value="MBW74083.1"/>
    <property type="molecule type" value="Transcribed_RNA"/>
</dbReference>
<proteinExistence type="predicted"/>
<organism evidence="2">
    <name type="scientific">Anopheles darlingi</name>
    <name type="common">Mosquito</name>
    <dbReference type="NCBI Taxonomy" id="43151"/>
    <lineage>
        <taxon>Eukaryota</taxon>
        <taxon>Metazoa</taxon>
        <taxon>Ecdysozoa</taxon>
        <taxon>Arthropoda</taxon>
        <taxon>Hexapoda</taxon>
        <taxon>Insecta</taxon>
        <taxon>Pterygota</taxon>
        <taxon>Neoptera</taxon>
        <taxon>Endopterygota</taxon>
        <taxon>Diptera</taxon>
        <taxon>Nematocera</taxon>
        <taxon>Culicoidea</taxon>
        <taxon>Culicidae</taxon>
        <taxon>Anophelinae</taxon>
        <taxon>Anopheles</taxon>
    </lineage>
</organism>
<keyword evidence="1" id="KW-0732">Signal</keyword>
<name>A0A2M4D929_ANODA</name>